<reference evidence="1 2" key="1">
    <citation type="journal article" date="2019" name="Genome Biol. Evol.">
        <title>Insights into the evolution of the New World diploid cottons (Gossypium, subgenus Houzingenia) based on genome sequencing.</title>
        <authorList>
            <person name="Grover C.E."/>
            <person name="Arick M.A. 2nd"/>
            <person name="Thrash A."/>
            <person name="Conover J.L."/>
            <person name="Sanders W.S."/>
            <person name="Peterson D.G."/>
            <person name="Frelichowski J.E."/>
            <person name="Scheffler J.A."/>
            <person name="Scheffler B.E."/>
            <person name="Wendel J.F."/>
        </authorList>
    </citation>
    <scope>NUCLEOTIDE SEQUENCE [LARGE SCALE GENOMIC DNA]</scope>
    <source>
        <strain evidence="1">4</strain>
        <tissue evidence="1">Leaf</tissue>
    </source>
</reference>
<comment type="caution">
    <text evidence="1">The sequence shown here is derived from an EMBL/GenBank/DDBJ whole genome shotgun (WGS) entry which is preliminary data.</text>
</comment>
<dbReference type="Proteomes" id="UP000593574">
    <property type="component" value="Unassembled WGS sequence"/>
</dbReference>
<protein>
    <submittedName>
        <fullName evidence="1">Uncharacterized protein</fullName>
    </submittedName>
</protein>
<evidence type="ECO:0000313" key="1">
    <source>
        <dbReference type="EMBL" id="MBA0704211.1"/>
    </source>
</evidence>
<accession>A0A7J8YX96</accession>
<proteinExistence type="predicted"/>
<gene>
    <name evidence="1" type="ORF">Golax_016482</name>
</gene>
<dbReference type="AlphaFoldDB" id="A0A7J8YX96"/>
<evidence type="ECO:0000313" key="2">
    <source>
        <dbReference type="Proteomes" id="UP000593574"/>
    </source>
</evidence>
<keyword evidence="2" id="KW-1185">Reference proteome</keyword>
<sequence length="42" mass="4641">MTIPQLLTELLTEMVGKGFSADLYTSNLFLDHILQSGESILT</sequence>
<dbReference type="EMBL" id="JABEZV010000001">
    <property type="protein sequence ID" value="MBA0704211.1"/>
    <property type="molecule type" value="Genomic_DNA"/>
</dbReference>
<name>A0A7J8YX96_9ROSI</name>
<organism evidence="1 2">
    <name type="scientific">Gossypium laxum</name>
    <dbReference type="NCBI Taxonomy" id="34288"/>
    <lineage>
        <taxon>Eukaryota</taxon>
        <taxon>Viridiplantae</taxon>
        <taxon>Streptophyta</taxon>
        <taxon>Embryophyta</taxon>
        <taxon>Tracheophyta</taxon>
        <taxon>Spermatophyta</taxon>
        <taxon>Magnoliopsida</taxon>
        <taxon>eudicotyledons</taxon>
        <taxon>Gunneridae</taxon>
        <taxon>Pentapetalae</taxon>
        <taxon>rosids</taxon>
        <taxon>malvids</taxon>
        <taxon>Malvales</taxon>
        <taxon>Malvaceae</taxon>
        <taxon>Malvoideae</taxon>
        <taxon>Gossypium</taxon>
    </lineage>
</organism>